<evidence type="ECO:0000256" key="2">
    <source>
        <dbReference type="ARBA" id="ARBA00008010"/>
    </source>
</evidence>
<dbReference type="Pfam" id="PF12619">
    <property type="entry name" value="MCM2_N"/>
    <property type="match status" value="1"/>
</dbReference>
<evidence type="ECO:0000256" key="15">
    <source>
        <dbReference type="ARBA" id="ARBA00023306"/>
    </source>
</evidence>
<dbReference type="FunFam" id="3.40.50.300:FF:000138">
    <property type="entry name" value="DNA helicase"/>
    <property type="match status" value="1"/>
</dbReference>
<dbReference type="InterPro" id="IPR041562">
    <property type="entry name" value="MCM_lid"/>
</dbReference>
<keyword evidence="20" id="KW-1185">Reference proteome</keyword>
<dbReference type="Pfam" id="PF23669">
    <property type="entry name" value="WHD_MCM2"/>
    <property type="match status" value="1"/>
</dbReference>
<evidence type="ECO:0000256" key="7">
    <source>
        <dbReference type="ARBA" id="ARBA00022741"/>
    </source>
</evidence>
<dbReference type="GO" id="GO:0017116">
    <property type="term" value="F:single-stranded DNA helicase activity"/>
    <property type="evidence" value="ECO:0007669"/>
    <property type="project" value="TreeGrafter"/>
</dbReference>
<evidence type="ECO:0000256" key="8">
    <source>
        <dbReference type="ARBA" id="ARBA00022771"/>
    </source>
</evidence>
<accession>A0AAW1QVS7</accession>
<evidence type="ECO:0000256" key="12">
    <source>
        <dbReference type="ARBA" id="ARBA00022840"/>
    </source>
</evidence>
<dbReference type="PRINTS" id="PR01658">
    <property type="entry name" value="MCMPROTEIN2"/>
</dbReference>
<dbReference type="EMBL" id="JALJOS010000024">
    <property type="protein sequence ID" value="KAK9825592.1"/>
    <property type="molecule type" value="Genomic_DNA"/>
</dbReference>
<dbReference type="InterPro" id="IPR059098">
    <property type="entry name" value="WHD_MCM2"/>
</dbReference>
<sequence>MDHGQLPDEGPPERDDSREFSDADDGEPEVQGSEDEGENLEDNAARDYERIEELDRYEEEGLDTEDQPEVSLSEQLRGRRAAERVLHWRDAAEGRLTGRSRARLPGALLAGESEEEDDEEAARPRRRQRMERSQAAQDQQEQEPLLRAEDQGGRTVRAYLSEQATQNAIKAQFTRFLREFEDEHGETVYVGRIKDMITANHQSLEVEYTHLGKWPGWDFATYVQREPKTMLGIFHEVAQEVAKEQCPDLFLTNELMEIRMDIFVRITNCDVLSESIRDVRQVHLDQLIKLAGVVTRRTGVFPQLQEVKFNCVKCGYVMGPFYQNTEKETAPNTCAQCQSKGPFEVNTMLTIYRNYQKIVLQETPGSGPAGRLPRSIEVILLNDLIDIAKPGEAVEVTGIYTHSYDAGLNARNGFPVFSTLFEANHVSKKEEQFAAYKLTQEDKMEILELAKRPDLASLIFHSIAPSIHGHLNIKRGIALALFGGQEKHPSGSHRLRGDINMLLLGDPGTAKSQFLKYTEKIAKRAVYTTGKGASAVGLTAAVQKDPLTREWTLEGGALVLADRGVCLIDELDKMNDQDRVSIHEAMEQQSISISKAGIVTQLQARCSVIAAANPDGGRYDSSRTFAENVKLSDPILSRFDILCVVKDVVDPILDERLARFVIGSHERSHPDADAAVMGENAAAAATFAGGPPPQTISQDLLRKYITYAKDNCRPRLSSADFDKLATVYTRLRQESALSHGMPIAVRHLESMIRMSEAHATMRLSSYVSSDDIDVAVRCLLESFISTQKQGVQRSLAKRLRVFMRQPSDDEQLQMHTLQGLFKEAVYTDASQQRHRVEAQRRAGAAADAEEPAQDPYVTISCRLLADRVREIEAHPENLQAFYQSSTFKNAGFELDQDRDVVRHLR</sequence>
<dbReference type="GO" id="GO:0042555">
    <property type="term" value="C:MCM complex"/>
    <property type="evidence" value="ECO:0007669"/>
    <property type="project" value="InterPro"/>
</dbReference>
<dbReference type="AlphaFoldDB" id="A0AAW1QVS7"/>
<keyword evidence="13" id="KW-0238">DNA-binding</keyword>
<dbReference type="Pfam" id="PF17207">
    <property type="entry name" value="MCM_OB"/>
    <property type="match status" value="1"/>
</dbReference>
<dbReference type="InterPro" id="IPR031327">
    <property type="entry name" value="MCM"/>
</dbReference>
<gene>
    <name evidence="19" type="ORF">WJX74_008760</name>
</gene>
<name>A0AAW1QVS7_9CHLO</name>
<keyword evidence="11" id="KW-0862">Zinc</keyword>
<evidence type="ECO:0000256" key="13">
    <source>
        <dbReference type="ARBA" id="ARBA00023125"/>
    </source>
</evidence>
<evidence type="ECO:0000256" key="4">
    <source>
        <dbReference type="ARBA" id="ARBA00018925"/>
    </source>
</evidence>
<dbReference type="Gene3D" id="2.20.28.10">
    <property type="match status" value="1"/>
</dbReference>
<evidence type="ECO:0000256" key="10">
    <source>
        <dbReference type="ARBA" id="ARBA00022806"/>
    </source>
</evidence>
<evidence type="ECO:0000256" key="6">
    <source>
        <dbReference type="ARBA" id="ARBA00022723"/>
    </source>
</evidence>
<feature type="compositionally biased region" description="Acidic residues" evidence="17">
    <location>
        <begin position="55"/>
        <end position="68"/>
    </location>
</feature>
<comment type="catalytic activity">
    <reaction evidence="16">
        <text>ATP + H2O = ADP + phosphate + H(+)</text>
        <dbReference type="Rhea" id="RHEA:13065"/>
        <dbReference type="ChEBI" id="CHEBI:15377"/>
        <dbReference type="ChEBI" id="CHEBI:15378"/>
        <dbReference type="ChEBI" id="CHEBI:30616"/>
        <dbReference type="ChEBI" id="CHEBI:43474"/>
        <dbReference type="ChEBI" id="CHEBI:456216"/>
        <dbReference type="EC" id="3.6.4.12"/>
    </reaction>
</comment>
<evidence type="ECO:0000256" key="17">
    <source>
        <dbReference type="SAM" id="MobiDB-lite"/>
    </source>
</evidence>
<keyword evidence="9" id="KW-0378">Hydrolase</keyword>
<dbReference type="Proteomes" id="UP001438707">
    <property type="component" value="Unassembled WGS sequence"/>
</dbReference>
<keyword evidence="6" id="KW-0479">Metal-binding</keyword>
<dbReference type="GO" id="GO:0005634">
    <property type="term" value="C:nucleus"/>
    <property type="evidence" value="ECO:0007669"/>
    <property type="project" value="UniProtKB-SubCell"/>
</dbReference>
<organism evidence="19 20">
    <name type="scientific">Apatococcus lobatus</name>
    <dbReference type="NCBI Taxonomy" id="904363"/>
    <lineage>
        <taxon>Eukaryota</taxon>
        <taxon>Viridiplantae</taxon>
        <taxon>Chlorophyta</taxon>
        <taxon>core chlorophytes</taxon>
        <taxon>Trebouxiophyceae</taxon>
        <taxon>Chlorellales</taxon>
        <taxon>Chlorellaceae</taxon>
        <taxon>Apatococcus</taxon>
    </lineage>
</organism>
<evidence type="ECO:0000313" key="19">
    <source>
        <dbReference type="EMBL" id="KAK9825592.1"/>
    </source>
</evidence>
<keyword evidence="7" id="KW-0547">Nucleotide-binding</keyword>
<feature type="region of interest" description="Disordered" evidence="17">
    <location>
        <begin position="1"/>
        <end position="83"/>
    </location>
</feature>
<keyword evidence="5" id="KW-0235">DNA replication</keyword>
<dbReference type="GO" id="GO:0008270">
    <property type="term" value="F:zinc ion binding"/>
    <property type="evidence" value="ECO:0007669"/>
    <property type="project" value="UniProtKB-KW"/>
</dbReference>
<dbReference type="InterPro" id="IPR012340">
    <property type="entry name" value="NA-bd_OB-fold"/>
</dbReference>
<dbReference type="InterPro" id="IPR027925">
    <property type="entry name" value="MCM_N"/>
</dbReference>
<dbReference type="Gene3D" id="3.40.50.300">
    <property type="entry name" value="P-loop containing nucleotide triphosphate hydrolases"/>
    <property type="match status" value="1"/>
</dbReference>
<dbReference type="GO" id="GO:0000727">
    <property type="term" value="P:double-strand break repair via break-induced replication"/>
    <property type="evidence" value="ECO:0007669"/>
    <property type="project" value="TreeGrafter"/>
</dbReference>
<dbReference type="GO" id="GO:0005524">
    <property type="term" value="F:ATP binding"/>
    <property type="evidence" value="ECO:0007669"/>
    <property type="project" value="UniProtKB-KW"/>
</dbReference>
<dbReference type="Pfam" id="PF17855">
    <property type="entry name" value="MCM_lid"/>
    <property type="match status" value="1"/>
</dbReference>
<dbReference type="PROSITE" id="PS50051">
    <property type="entry name" value="MCM_2"/>
    <property type="match status" value="1"/>
</dbReference>
<comment type="subcellular location">
    <subcellularLocation>
        <location evidence="1">Nucleus</location>
    </subcellularLocation>
</comment>
<reference evidence="19 20" key="1">
    <citation type="journal article" date="2024" name="Nat. Commun.">
        <title>Phylogenomics reveals the evolutionary origins of lichenization in chlorophyte algae.</title>
        <authorList>
            <person name="Puginier C."/>
            <person name="Libourel C."/>
            <person name="Otte J."/>
            <person name="Skaloud P."/>
            <person name="Haon M."/>
            <person name="Grisel S."/>
            <person name="Petersen M."/>
            <person name="Berrin J.G."/>
            <person name="Delaux P.M."/>
            <person name="Dal Grande F."/>
            <person name="Keller J."/>
        </authorList>
    </citation>
    <scope>NUCLEOTIDE SEQUENCE [LARGE SCALE GENOMIC DNA]</scope>
    <source>
        <strain evidence="19 20">SAG 2145</strain>
    </source>
</reference>
<evidence type="ECO:0000256" key="1">
    <source>
        <dbReference type="ARBA" id="ARBA00004123"/>
    </source>
</evidence>
<comment type="similarity">
    <text evidence="2">Belongs to the MCM family.</text>
</comment>
<dbReference type="GO" id="GO:0043138">
    <property type="term" value="F:3'-5' DNA helicase activity"/>
    <property type="evidence" value="ECO:0007669"/>
    <property type="project" value="TreeGrafter"/>
</dbReference>
<keyword evidence="12" id="KW-0067">ATP-binding</keyword>
<protein>
    <recommendedName>
        <fullName evidence="4">DNA replication licensing factor MCM2</fullName>
        <ecNumber evidence="3">3.6.4.12</ecNumber>
    </recommendedName>
</protein>
<dbReference type="PRINTS" id="PR01657">
    <property type="entry name" value="MCMFAMILY"/>
</dbReference>
<dbReference type="SUPFAM" id="SSF50249">
    <property type="entry name" value="Nucleic acid-binding proteins"/>
    <property type="match status" value="1"/>
</dbReference>
<keyword evidence="10" id="KW-0347">Helicase</keyword>
<evidence type="ECO:0000256" key="3">
    <source>
        <dbReference type="ARBA" id="ARBA00012551"/>
    </source>
</evidence>
<dbReference type="Pfam" id="PF00493">
    <property type="entry name" value="MCM"/>
    <property type="match status" value="1"/>
</dbReference>
<evidence type="ECO:0000256" key="9">
    <source>
        <dbReference type="ARBA" id="ARBA00022801"/>
    </source>
</evidence>
<keyword evidence="8" id="KW-0863">Zinc-finger</keyword>
<dbReference type="InterPro" id="IPR001208">
    <property type="entry name" value="MCM_dom"/>
</dbReference>
<proteinExistence type="inferred from homology"/>
<dbReference type="InterPro" id="IPR033762">
    <property type="entry name" value="MCM_OB"/>
</dbReference>
<evidence type="ECO:0000256" key="16">
    <source>
        <dbReference type="ARBA" id="ARBA00047995"/>
    </source>
</evidence>
<dbReference type="Pfam" id="PF14551">
    <property type="entry name" value="MCM_N"/>
    <property type="match status" value="1"/>
</dbReference>
<dbReference type="InterPro" id="IPR027417">
    <property type="entry name" value="P-loop_NTPase"/>
</dbReference>
<evidence type="ECO:0000313" key="20">
    <source>
        <dbReference type="Proteomes" id="UP001438707"/>
    </source>
</evidence>
<evidence type="ECO:0000259" key="18">
    <source>
        <dbReference type="PROSITE" id="PS50051"/>
    </source>
</evidence>
<dbReference type="GO" id="GO:0003697">
    <property type="term" value="F:single-stranded DNA binding"/>
    <property type="evidence" value="ECO:0007669"/>
    <property type="project" value="TreeGrafter"/>
</dbReference>
<evidence type="ECO:0000256" key="5">
    <source>
        <dbReference type="ARBA" id="ARBA00022705"/>
    </source>
</evidence>
<feature type="region of interest" description="Disordered" evidence="17">
    <location>
        <begin position="102"/>
        <end position="151"/>
    </location>
</feature>
<dbReference type="PANTHER" id="PTHR11630">
    <property type="entry name" value="DNA REPLICATION LICENSING FACTOR MCM FAMILY MEMBER"/>
    <property type="match status" value="1"/>
</dbReference>
<dbReference type="InterPro" id="IPR018525">
    <property type="entry name" value="MCM_CS"/>
</dbReference>
<evidence type="ECO:0000256" key="14">
    <source>
        <dbReference type="ARBA" id="ARBA00023242"/>
    </source>
</evidence>
<dbReference type="InterPro" id="IPR008045">
    <property type="entry name" value="MCM2"/>
</dbReference>
<dbReference type="SMART" id="SM00350">
    <property type="entry name" value="MCM"/>
    <property type="match status" value="1"/>
</dbReference>
<evidence type="ECO:0000256" key="11">
    <source>
        <dbReference type="ARBA" id="ARBA00022833"/>
    </source>
</evidence>
<comment type="caution">
    <text evidence="19">The sequence shown here is derived from an EMBL/GenBank/DDBJ whole genome shotgun (WGS) entry which is preliminary data.</text>
</comment>
<feature type="compositionally biased region" description="Acidic residues" evidence="17">
    <location>
        <begin position="22"/>
        <end position="41"/>
    </location>
</feature>
<feature type="compositionally biased region" description="Basic and acidic residues" evidence="17">
    <location>
        <begin position="1"/>
        <end position="21"/>
    </location>
</feature>
<dbReference type="SUPFAM" id="SSF52540">
    <property type="entry name" value="P-loop containing nucleoside triphosphate hydrolases"/>
    <property type="match status" value="1"/>
</dbReference>
<feature type="domain" description="MCM C-terminal AAA(+) ATPase" evidence="18">
    <location>
        <begin position="455"/>
        <end position="661"/>
    </location>
</feature>
<dbReference type="GO" id="GO:0016787">
    <property type="term" value="F:hydrolase activity"/>
    <property type="evidence" value="ECO:0007669"/>
    <property type="project" value="UniProtKB-KW"/>
</dbReference>
<keyword evidence="15" id="KW-0131">Cell cycle</keyword>
<dbReference type="PANTHER" id="PTHR11630:SF44">
    <property type="entry name" value="DNA REPLICATION LICENSING FACTOR MCM2"/>
    <property type="match status" value="1"/>
</dbReference>
<dbReference type="EC" id="3.6.4.12" evidence="3"/>
<dbReference type="Gene3D" id="2.40.50.140">
    <property type="entry name" value="Nucleic acid-binding proteins"/>
    <property type="match status" value="1"/>
</dbReference>
<dbReference type="GO" id="GO:1902975">
    <property type="term" value="P:mitotic DNA replication initiation"/>
    <property type="evidence" value="ECO:0007669"/>
    <property type="project" value="TreeGrafter"/>
</dbReference>
<keyword evidence="14" id="KW-0539">Nucleus</keyword>
<feature type="compositionally biased region" description="Basic and acidic residues" evidence="17">
    <location>
        <begin position="43"/>
        <end position="54"/>
    </location>
</feature>
<dbReference type="PROSITE" id="PS00847">
    <property type="entry name" value="MCM_1"/>
    <property type="match status" value="1"/>
</dbReference>
<dbReference type="Gene3D" id="3.30.1640.10">
    <property type="entry name" value="mini-chromosome maintenance (MCM) complex, chain A, domain 1"/>
    <property type="match status" value="1"/>
</dbReference>